<evidence type="ECO:0000256" key="1">
    <source>
        <dbReference type="SAM" id="MobiDB-lite"/>
    </source>
</evidence>
<dbReference type="InterPro" id="IPR039555">
    <property type="entry name" value="TraF/TrbB"/>
</dbReference>
<dbReference type="Proteomes" id="UP000480943">
    <property type="component" value="Unassembled WGS sequence"/>
</dbReference>
<dbReference type="EMBL" id="VZUQ01000086">
    <property type="protein sequence ID" value="KAB1176637.1"/>
    <property type="molecule type" value="Genomic_DNA"/>
</dbReference>
<sequence>MKLKPVLLAVLACVTTCNSISTTMAAVYGQGESFYQEKEKGWFWYEPEPEPEADPEQTPEPDIKISLPTAPEKPESTEKPKNVEINVKWLRDNLPRLRDTAIDYPSEVNVKRYLYAQRLMLDKASKFSAVSMEVSALDPTLNEELRRPGHQNALLQYGDERRKASDKLLKLIAQKAGLFFFFKSTCQFCHQQAPILFNIQEQSGMQILPISVDGKMIPNSPWGNYYVTDTSGTLGQKLQVKVYPTIYIVTKDGKEMHNIAAGLTSYDELVKRIFVVAKQQKWISEVEYQQIKHVREIQLVKDPSKPITLDENKIYNDPSYLSEQLRQQFETRYSGKARGELAFGGE</sequence>
<feature type="signal peptide" evidence="2">
    <location>
        <begin position="1"/>
        <end position="25"/>
    </location>
</feature>
<dbReference type="NCBIfam" id="TIGR02740">
    <property type="entry name" value="TraF-like"/>
    <property type="match status" value="1"/>
</dbReference>
<accession>A0AAD3WSX4</accession>
<gene>
    <name evidence="3" type="ORF">F6450_18125</name>
</gene>
<dbReference type="AlphaFoldDB" id="A0AAD3WSX4"/>
<protein>
    <recommendedName>
        <fullName evidence="5">Conjugal transfer protein TraF</fullName>
    </recommendedName>
</protein>
<dbReference type="Pfam" id="PF13728">
    <property type="entry name" value="TraF"/>
    <property type="match status" value="1"/>
</dbReference>
<evidence type="ECO:0000256" key="2">
    <source>
        <dbReference type="SAM" id="SignalP"/>
    </source>
</evidence>
<dbReference type="RefSeq" id="WP_106341084.1">
    <property type="nucleotide sequence ID" value="NZ_PVXI01000151.1"/>
</dbReference>
<evidence type="ECO:0000313" key="4">
    <source>
        <dbReference type="Proteomes" id="UP000480943"/>
    </source>
</evidence>
<name>A0AAD3WSX4_PHODD</name>
<organism evidence="3 4">
    <name type="scientific">Photobacterium damselae subsp. damselae</name>
    <name type="common">Listonella damsela</name>
    <dbReference type="NCBI Taxonomy" id="85581"/>
    <lineage>
        <taxon>Bacteria</taxon>
        <taxon>Pseudomonadati</taxon>
        <taxon>Pseudomonadota</taxon>
        <taxon>Gammaproteobacteria</taxon>
        <taxon>Vibrionales</taxon>
        <taxon>Vibrionaceae</taxon>
        <taxon>Photobacterium</taxon>
    </lineage>
</organism>
<feature type="chain" id="PRO_5042047268" description="Conjugal transfer protein TraF" evidence="2">
    <location>
        <begin position="26"/>
        <end position="346"/>
    </location>
</feature>
<comment type="caution">
    <text evidence="3">The sequence shown here is derived from an EMBL/GenBank/DDBJ whole genome shotgun (WGS) entry which is preliminary data.</text>
</comment>
<reference evidence="3 4" key="1">
    <citation type="submission" date="2019-09" db="EMBL/GenBank/DDBJ databases">
        <title>Photobacterium damselae subsp. damselae CDC-2227-81, a human clinical isolate.</title>
        <authorList>
            <person name="Osorio C.R."/>
        </authorList>
    </citation>
    <scope>NUCLEOTIDE SEQUENCE [LARGE SCALE GENOMIC DNA]</scope>
    <source>
        <strain evidence="3 4">CDC-2227-81</strain>
    </source>
</reference>
<evidence type="ECO:0000313" key="3">
    <source>
        <dbReference type="EMBL" id="KAB1176637.1"/>
    </source>
</evidence>
<dbReference type="Gene3D" id="3.40.30.10">
    <property type="entry name" value="Glutaredoxin"/>
    <property type="match status" value="1"/>
</dbReference>
<dbReference type="InterPro" id="IPR036249">
    <property type="entry name" value="Thioredoxin-like_sf"/>
</dbReference>
<evidence type="ECO:0008006" key="5">
    <source>
        <dbReference type="Google" id="ProtNLM"/>
    </source>
</evidence>
<dbReference type="SUPFAM" id="SSF52833">
    <property type="entry name" value="Thioredoxin-like"/>
    <property type="match status" value="1"/>
</dbReference>
<feature type="compositionally biased region" description="Acidic residues" evidence="1">
    <location>
        <begin position="47"/>
        <end position="59"/>
    </location>
</feature>
<keyword evidence="2" id="KW-0732">Signal</keyword>
<feature type="region of interest" description="Disordered" evidence="1">
    <location>
        <begin position="46"/>
        <end position="80"/>
    </location>
</feature>
<proteinExistence type="predicted"/>
<dbReference type="InterPro" id="IPR014111">
    <property type="entry name" value="T4SS_TraF-like"/>
</dbReference>